<dbReference type="Gene3D" id="1.10.405.20">
    <property type="match status" value="1"/>
</dbReference>
<evidence type="ECO:0000313" key="2">
    <source>
        <dbReference type="EMBL" id="KAL2286561.1"/>
    </source>
</evidence>
<proteinExistence type="predicted"/>
<dbReference type="Proteomes" id="UP001600888">
    <property type="component" value="Unassembled WGS sequence"/>
</dbReference>
<dbReference type="Gene3D" id="3.30.70.1990">
    <property type="match status" value="1"/>
</dbReference>
<accession>A0ABR4EVU4</accession>
<evidence type="ECO:0000256" key="1">
    <source>
        <dbReference type="SAM" id="SignalP"/>
    </source>
</evidence>
<protein>
    <submittedName>
        <fullName evidence="2">Uncharacterized protein</fullName>
    </submittedName>
</protein>
<evidence type="ECO:0000313" key="3">
    <source>
        <dbReference type="Proteomes" id="UP001600888"/>
    </source>
</evidence>
<feature type="chain" id="PRO_5045208322" evidence="1">
    <location>
        <begin position="21"/>
        <end position="473"/>
    </location>
</feature>
<gene>
    <name evidence="2" type="ORF">FJTKL_06913</name>
</gene>
<comment type="caution">
    <text evidence="2">The sequence shown here is derived from an EMBL/GenBank/DDBJ whole genome shotgun (WGS) entry which is preliminary data.</text>
</comment>
<dbReference type="Pfam" id="PF13450">
    <property type="entry name" value="NAD_binding_8"/>
    <property type="match status" value="1"/>
</dbReference>
<reference evidence="2 3" key="1">
    <citation type="submission" date="2024-03" db="EMBL/GenBank/DDBJ databases">
        <title>A high-quality draft genome sequence of Diaporthe vaccinii, a causative agent of upright dieback and viscid rot disease in cranberry plants.</title>
        <authorList>
            <person name="Sarrasin M."/>
            <person name="Lang B.F."/>
            <person name="Burger G."/>
        </authorList>
    </citation>
    <scope>NUCLEOTIDE SEQUENCE [LARGE SCALE GENOMIC DNA]</scope>
    <source>
        <strain evidence="2 3">IS7</strain>
    </source>
</reference>
<dbReference type="InterPro" id="IPR036188">
    <property type="entry name" value="FAD/NAD-bd_sf"/>
</dbReference>
<keyword evidence="3" id="KW-1185">Reference proteome</keyword>
<sequence>MHRLLITLLFCAAAAHQADKAKDIAFSPESYKPHEVIYRDVAIIGGGSAGAYSAVRLVDHNVSVAIIEPKAQLGGHAETYVDPSGVTVDIGVVVFEPFNLTTDYFARFGVPLIPFSGSSSSASQFVNLETGEVMDWRLPSQEEVASGYAAYGEQLSKHPDIVTGYDLDFPVDEDLLLPFHQFVDKYQIDGVVTTLYNFEQGYSPILDLPTIYVLKQFGQGLLQAVTTNSLLTTEHHNTHELYERVTEFLGDRVLLNTSVIAMSRKGPRQPRILVDGPDGKKLIIARKVLVTAPLIDVYEARDSFDLNTEEDALFQQFFANGYYTGIIKNTGFPPNFTAVGADPDQPYGIPALPGPYAISSIPELPGLFHVYYGIPQPKPGEAVRRDIEAVVGRIQRAQGLPPSAPEWVIFSDHSPYNTMVEPEAIRDGFYKKLSGLQGKRNTFYTGATWETQDSGMIWTYTEERVLPQLLVSL</sequence>
<feature type="signal peptide" evidence="1">
    <location>
        <begin position="1"/>
        <end position="20"/>
    </location>
</feature>
<dbReference type="SUPFAM" id="SSF51905">
    <property type="entry name" value="FAD/NAD(P)-binding domain"/>
    <property type="match status" value="1"/>
</dbReference>
<name>A0ABR4EVU4_9PEZI</name>
<dbReference type="EMBL" id="JBAWTH010000024">
    <property type="protein sequence ID" value="KAL2286561.1"/>
    <property type="molecule type" value="Genomic_DNA"/>
</dbReference>
<dbReference type="Gene3D" id="3.50.50.60">
    <property type="entry name" value="FAD/NAD(P)-binding domain"/>
    <property type="match status" value="1"/>
</dbReference>
<keyword evidence="1" id="KW-0732">Signal</keyword>
<organism evidence="2 3">
    <name type="scientific">Diaporthe vaccinii</name>
    <dbReference type="NCBI Taxonomy" id="105482"/>
    <lineage>
        <taxon>Eukaryota</taxon>
        <taxon>Fungi</taxon>
        <taxon>Dikarya</taxon>
        <taxon>Ascomycota</taxon>
        <taxon>Pezizomycotina</taxon>
        <taxon>Sordariomycetes</taxon>
        <taxon>Sordariomycetidae</taxon>
        <taxon>Diaporthales</taxon>
        <taxon>Diaporthaceae</taxon>
        <taxon>Diaporthe</taxon>
        <taxon>Diaporthe eres species complex</taxon>
    </lineage>
</organism>